<name>A0A1H8MWI5_9EURY</name>
<sequence length="62" mass="6815">MIVPLQIPGGPELLVVLLILLLVGGALAAVVYLVVRLSGRRDRLDELEARVDALEEERPTQR</sequence>
<accession>A0A1H8MWI5</accession>
<keyword evidence="1" id="KW-0472">Membrane</keyword>
<evidence type="ECO:0000313" key="3">
    <source>
        <dbReference type="Proteomes" id="UP000199126"/>
    </source>
</evidence>
<reference evidence="3" key="1">
    <citation type="submission" date="2016-10" db="EMBL/GenBank/DDBJ databases">
        <authorList>
            <person name="Varghese N."/>
            <person name="Submissions S."/>
        </authorList>
    </citation>
    <scope>NUCLEOTIDE SEQUENCE [LARGE SCALE GENOMIC DNA]</scope>
    <source>
        <strain evidence="3">CGMCC 1.10121</strain>
    </source>
</reference>
<evidence type="ECO:0000313" key="2">
    <source>
        <dbReference type="EMBL" id="SEO21771.1"/>
    </source>
</evidence>
<evidence type="ECO:0000256" key="1">
    <source>
        <dbReference type="SAM" id="Phobius"/>
    </source>
</evidence>
<keyword evidence="3" id="KW-1185">Reference proteome</keyword>
<gene>
    <name evidence="2" type="ORF">SAMN04487948_101147</name>
</gene>
<proteinExistence type="predicted"/>
<dbReference type="AlphaFoldDB" id="A0A1H8MWI5"/>
<dbReference type="Proteomes" id="UP000199126">
    <property type="component" value="Unassembled WGS sequence"/>
</dbReference>
<dbReference type="EMBL" id="FODV01000001">
    <property type="protein sequence ID" value="SEO21771.1"/>
    <property type="molecule type" value="Genomic_DNA"/>
</dbReference>
<feature type="transmembrane region" description="Helical" evidence="1">
    <location>
        <begin position="13"/>
        <end position="35"/>
    </location>
</feature>
<keyword evidence="1" id="KW-1133">Transmembrane helix</keyword>
<dbReference type="RefSeq" id="WP_089820550.1">
    <property type="nucleotide sequence ID" value="NZ_FODV01000001.1"/>
</dbReference>
<keyword evidence="1" id="KW-0812">Transmembrane</keyword>
<organism evidence="2 3">
    <name type="scientific">Halogranum amylolyticum</name>
    <dbReference type="NCBI Taxonomy" id="660520"/>
    <lineage>
        <taxon>Archaea</taxon>
        <taxon>Methanobacteriati</taxon>
        <taxon>Methanobacteriota</taxon>
        <taxon>Stenosarchaea group</taxon>
        <taxon>Halobacteria</taxon>
        <taxon>Halobacteriales</taxon>
        <taxon>Haloferacaceae</taxon>
    </lineage>
</organism>
<protein>
    <submittedName>
        <fullName evidence="2">Uncharacterized protein</fullName>
    </submittedName>
</protein>